<dbReference type="Proteomes" id="UP000305067">
    <property type="component" value="Unassembled WGS sequence"/>
</dbReference>
<keyword evidence="2" id="KW-1185">Reference proteome</keyword>
<evidence type="ECO:0000313" key="1">
    <source>
        <dbReference type="EMBL" id="TFK96192.1"/>
    </source>
</evidence>
<reference evidence="1 2" key="1">
    <citation type="journal article" date="2019" name="Nat. Ecol. Evol.">
        <title>Megaphylogeny resolves global patterns of mushroom evolution.</title>
        <authorList>
            <person name="Varga T."/>
            <person name="Krizsan K."/>
            <person name="Foldi C."/>
            <person name="Dima B."/>
            <person name="Sanchez-Garcia M."/>
            <person name="Sanchez-Ramirez S."/>
            <person name="Szollosi G.J."/>
            <person name="Szarkandi J.G."/>
            <person name="Papp V."/>
            <person name="Albert L."/>
            <person name="Andreopoulos W."/>
            <person name="Angelini C."/>
            <person name="Antonin V."/>
            <person name="Barry K.W."/>
            <person name="Bougher N.L."/>
            <person name="Buchanan P."/>
            <person name="Buyck B."/>
            <person name="Bense V."/>
            <person name="Catcheside P."/>
            <person name="Chovatia M."/>
            <person name="Cooper J."/>
            <person name="Damon W."/>
            <person name="Desjardin D."/>
            <person name="Finy P."/>
            <person name="Geml J."/>
            <person name="Haridas S."/>
            <person name="Hughes K."/>
            <person name="Justo A."/>
            <person name="Karasinski D."/>
            <person name="Kautmanova I."/>
            <person name="Kiss B."/>
            <person name="Kocsube S."/>
            <person name="Kotiranta H."/>
            <person name="LaButti K.M."/>
            <person name="Lechner B.E."/>
            <person name="Liimatainen K."/>
            <person name="Lipzen A."/>
            <person name="Lukacs Z."/>
            <person name="Mihaltcheva S."/>
            <person name="Morgado L.N."/>
            <person name="Niskanen T."/>
            <person name="Noordeloos M.E."/>
            <person name="Ohm R.A."/>
            <person name="Ortiz-Santana B."/>
            <person name="Ovrebo C."/>
            <person name="Racz N."/>
            <person name="Riley R."/>
            <person name="Savchenko A."/>
            <person name="Shiryaev A."/>
            <person name="Soop K."/>
            <person name="Spirin V."/>
            <person name="Szebenyi C."/>
            <person name="Tomsovsky M."/>
            <person name="Tulloss R.E."/>
            <person name="Uehling J."/>
            <person name="Grigoriev I.V."/>
            <person name="Vagvolgyi C."/>
            <person name="Papp T."/>
            <person name="Martin F.M."/>
            <person name="Miettinen O."/>
            <person name="Hibbett D.S."/>
            <person name="Nagy L.G."/>
        </authorList>
    </citation>
    <scope>NUCLEOTIDE SEQUENCE [LARGE SCALE GENOMIC DNA]</scope>
    <source>
        <strain evidence="1 2">CBS 309.79</strain>
    </source>
</reference>
<name>A0A5C3Q2H8_9AGAR</name>
<dbReference type="OrthoDB" id="3113685at2759"/>
<dbReference type="EMBL" id="ML178865">
    <property type="protein sequence ID" value="TFK96192.1"/>
    <property type="molecule type" value="Genomic_DNA"/>
</dbReference>
<evidence type="ECO:0000313" key="2">
    <source>
        <dbReference type="Proteomes" id="UP000305067"/>
    </source>
</evidence>
<protein>
    <submittedName>
        <fullName evidence="1">Uncharacterized protein</fullName>
    </submittedName>
</protein>
<dbReference type="AlphaFoldDB" id="A0A5C3Q2H8"/>
<gene>
    <name evidence="1" type="ORF">BDV98DRAFT_608455</name>
</gene>
<sequence length="173" mass="18654">MSSSAIVGKVWFVTGASAGDGYNSDTQSLTQGNVISNNGELNNMSPSLKNLLGAYLKELAPKWNMKIHCIALGAFATSMSENLIYQLVCPEYVGTPMDTTIRPACSGLDWALAWRGAQDILDVAMGKFGSGDELPFHIPVGADATVMMRLQKKECDKGVRFFEATIGAENRAR</sequence>
<proteinExistence type="predicted"/>
<organism evidence="1 2">
    <name type="scientific">Pterulicium gracile</name>
    <dbReference type="NCBI Taxonomy" id="1884261"/>
    <lineage>
        <taxon>Eukaryota</taxon>
        <taxon>Fungi</taxon>
        <taxon>Dikarya</taxon>
        <taxon>Basidiomycota</taxon>
        <taxon>Agaricomycotina</taxon>
        <taxon>Agaricomycetes</taxon>
        <taxon>Agaricomycetidae</taxon>
        <taxon>Agaricales</taxon>
        <taxon>Pleurotineae</taxon>
        <taxon>Pterulaceae</taxon>
        <taxon>Pterulicium</taxon>
    </lineage>
</organism>
<accession>A0A5C3Q2H8</accession>